<protein>
    <submittedName>
        <fullName evidence="1">Uncharacterized protein</fullName>
    </submittedName>
</protein>
<organism evidence="1">
    <name type="scientific">Arion vulgaris</name>
    <dbReference type="NCBI Taxonomy" id="1028688"/>
    <lineage>
        <taxon>Eukaryota</taxon>
        <taxon>Metazoa</taxon>
        <taxon>Spiralia</taxon>
        <taxon>Lophotrochozoa</taxon>
        <taxon>Mollusca</taxon>
        <taxon>Gastropoda</taxon>
        <taxon>Heterobranchia</taxon>
        <taxon>Euthyneura</taxon>
        <taxon>Panpulmonata</taxon>
        <taxon>Eupulmonata</taxon>
        <taxon>Stylommatophora</taxon>
        <taxon>Helicina</taxon>
        <taxon>Arionoidea</taxon>
        <taxon>Arionidae</taxon>
        <taxon>Arion</taxon>
    </lineage>
</organism>
<dbReference type="AlphaFoldDB" id="A0A0B6ZF15"/>
<accession>A0A0B6ZF15</accession>
<gene>
    <name evidence="1" type="primary">ORF58242</name>
</gene>
<dbReference type="EMBL" id="HACG01019465">
    <property type="protein sequence ID" value="CEK66330.1"/>
    <property type="molecule type" value="Transcribed_RNA"/>
</dbReference>
<proteinExistence type="predicted"/>
<reference evidence="1" key="1">
    <citation type="submission" date="2014-12" db="EMBL/GenBank/DDBJ databases">
        <title>Insight into the proteome of Arion vulgaris.</title>
        <authorList>
            <person name="Aradska J."/>
            <person name="Bulat T."/>
            <person name="Smidak R."/>
            <person name="Sarate P."/>
            <person name="Gangsoo J."/>
            <person name="Sialana F."/>
            <person name="Bilban M."/>
            <person name="Lubec G."/>
        </authorList>
    </citation>
    <scope>NUCLEOTIDE SEQUENCE</scope>
    <source>
        <tissue evidence="1">Skin</tissue>
    </source>
</reference>
<sequence>MPTVELNPDSTPKKLVHEPLHYRNSHLREAYNKNKFHPTRSILSKTTSSIPSHSNLTFFSSLPPCLSRYSATTFAS</sequence>
<name>A0A0B6ZF15_9EUPU</name>
<evidence type="ECO:0000313" key="1">
    <source>
        <dbReference type="EMBL" id="CEK66330.1"/>
    </source>
</evidence>